<evidence type="ECO:0000313" key="5">
    <source>
        <dbReference type="Proteomes" id="UP000008524"/>
    </source>
</evidence>
<reference evidence="4 5" key="2">
    <citation type="journal article" date="2005" name="Science">
        <title>The genome of the African trypanosome Trypanosoma brucei.</title>
        <authorList>
            <person name="Berriman M."/>
            <person name="Ghedin E."/>
            <person name="Hertz-Fowler C."/>
            <person name="Blandin G."/>
            <person name="Renauld H."/>
            <person name="Bartholomeu D.C."/>
            <person name="Lennard N.J."/>
            <person name="Caler E."/>
            <person name="Hamlin N.E."/>
            <person name="Haas B."/>
            <person name="Bohme U."/>
            <person name="Hannick L."/>
            <person name="Aslett M.A."/>
            <person name="Shallom J."/>
            <person name="Marcello L."/>
            <person name="Hou L."/>
            <person name="Wickstead B."/>
            <person name="Alsmark U.C."/>
            <person name="Arrowsmith C."/>
            <person name="Atkin R.J."/>
            <person name="Barron A.J."/>
            <person name="Bringaud F."/>
            <person name="Brooks K."/>
            <person name="Carrington M."/>
            <person name="Cherevach I."/>
            <person name="Chillingworth T.J."/>
            <person name="Churcher C."/>
            <person name="Clark L.N."/>
            <person name="Corton C.H."/>
            <person name="Cronin A."/>
            <person name="Davies R.M."/>
            <person name="Doggett J."/>
            <person name="Djikeng A."/>
            <person name="Feldblyum T."/>
            <person name="Field M.C."/>
            <person name="Fraser A."/>
            <person name="Goodhead I."/>
            <person name="Hance Z."/>
            <person name="Harper D."/>
            <person name="Harris B.R."/>
            <person name="Hauser H."/>
            <person name="Hostetler J."/>
            <person name="Ivens A."/>
            <person name="Jagels K."/>
            <person name="Johnson D."/>
            <person name="Johnson J."/>
            <person name="Jones K."/>
            <person name="Kerhornou A.X."/>
            <person name="Koo H."/>
            <person name="Larke N."/>
            <person name="Landfear S."/>
            <person name="Larkin C."/>
            <person name="Leech V."/>
            <person name="Line A."/>
            <person name="Lord A."/>
            <person name="Macleod A."/>
            <person name="Mooney P.J."/>
            <person name="Moule S."/>
            <person name="Martin D.M."/>
            <person name="Morgan G.W."/>
            <person name="Mungall K."/>
            <person name="Norbertczak H."/>
            <person name="Ormond D."/>
            <person name="Pai G."/>
            <person name="Peacock C.S."/>
            <person name="Peterson J."/>
            <person name="Quail M.A."/>
            <person name="Rabbinowitsch E."/>
            <person name="Rajandream M.A."/>
            <person name="Reitter C."/>
            <person name="Salzberg S.L."/>
            <person name="Sanders M."/>
            <person name="Schobel S."/>
            <person name="Sharp S."/>
            <person name="Simmonds M."/>
            <person name="Simpson A.J."/>
            <person name="Tallon L."/>
            <person name="Turner C.M."/>
            <person name="Tait A."/>
            <person name="Tivey A.R."/>
            <person name="Van Aken S."/>
            <person name="Walker D."/>
            <person name="Wanless D."/>
            <person name="Wang S."/>
            <person name="White B."/>
            <person name="White O."/>
            <person name="Whitehead S."/>
            <person name="Woodward J."/>
            <person name="Wortman J."/>
            <person name="Adams M.D."/>
            <person name="Embley T.M."/>
            <person name="Gull K."/>
            <person name="Ullu E."/>
            <person name="Barry J.D."/>
            <person name="Fairlamb A.H."/>
            <person name="Opperdoes F."/>
            <person name="Barrell B.G."/>
            <person name="Donelson J.E."/>
            <person name="Hall N."/>
            <person name="Fraser C.M."/>
            <person name="Melville S.E."/>
            <person name="El-Sayed N.M."/>
        </authorList>
    </citation>
    <scope>NUCLEOTIDE SEQUENCE [LARGE SCALE GENOMIC DNA]</scope>
    <source>
        <strain evidence="4 5">927/4 GUTat10.1</strain>
    </source>
</reference>
<dbReference type="Proteomes" id="UP000008524">
    <property type="component" value="Chromosome 9"/>
</dbReference>
<accession>Q38EG9</accession>
<evidence type="ECO:0000256" key="2">
    <source>
        <dbReference type="SAM" id="MobiDB-lite"/>
    </source>
</evidence>
<dbReference type="SMR" id="Q38EG9"/>
<dbReference type="PaxDb" id="5691-EAN76801"/>
<evidence type="ECO:0000256" key="1">
    <source>
        <dbReference type="SAM" id="Coils"/>
    </source>
</evidence>
<keyword evidence="1" id="KW-0175">Coiled coil</keyword>
<dbReference type="EMBL" id="CM000207">
    <property type="protein sequence ID" value="EAN76801.1"/>
    <property type="molecule type" value="Genomic_DNA"/>
</dbReference>
<feature type="coiled-coil region" evidence="1">
    <location>
        <begin position="204"/>
        <end position="231"/>
    </location>
</feature>
<gene>
    <name evidence="4" type="ORF">Tb09.v1.0460</name>
</gene>
<keyword evidence="5" id="KW-1185">Reference proteome</keyword>
<feature type="region of interest" description="Disordered" evidence="2">
    <location>
        <begin position="265"/>
        <end position="285"/>
    </location>
</feature>
<dbReference type="InParanoid" id="Q38EG9"/>
<feature type="region of interest" description="Disordered" evidence="2">
    <location>
        <begin position="137"/>
        <end position="165"/>
    </location>
</feature>
<sequence>MKGRGKAMFLWAGMTLLLFSGRGEGKAEGCTLRRYEVDGREEDIHAVIVNADEFANGNYKWMLCNNSGRREGGSELLWFCGTSSNNNPTSLITSKFNWSGEVGDVTVCKAKVDSSVRLLKEQVAQLQQQIEEAKEEHARLQEGSTREVQEKKKCQKEMKTMSQEDGKIRDLTNESARLDTLSEKEATECKKKKLQKQVEYDLELERMDKEIESVKKAIELKEQQLEKLGNNNCPACDAGTCWDDVHIKENLDKLYGKDGWTKSGVKCGAPHEDTEGNNSKYNENM</sequence>
<dbReference type="GeneID" id="3660529"/>
<reference evidence="4 5" key="1">
    <citation type="journal article" date="2005" name="Science">
        <title>Comparative genomics of trypanosomatid parasitic protozoa.</title>
        <authorList>
            <person name="El-Sayed N.M."/>
            <person name="Myler P.J."/>
            <person name="Blandin G."/>
            <person name="Berriman M."/>
            <person name="Crabtree J."/>
            <person name="Aggarwal G."/>
            <person name="Caler E."/>
            <person name="Renauld H."/>
            <person name="Worthey E.A."/>
            <person name="Hertz-Fowler C."/>
            <person name="Ghedin E."/>
            <person name="Peacock C."/>
            <person name="Bartholomeu D.C."/>
            <person name="Haas B.J."/>
            <person name="Tran A.N."/>
            <person name="Wortman J.R."/>
            <person name="Alsmark U.C."/>
            <person name="Angiuoli S."/>
            <person name="Anupama A."/>
            <person name="Badger J."/>
            <person name="Bringaud F."/>
            <person name="Cadag E."/>
            <person name="Carlton J.M."/>
            <person name="Cerqueira G.C."/>
            <person name="Creasy T."/>
            <person name="Delcher A.L."/>
            <person name="Djikeng A."/>
            <person name="Embley T.M."/>
            <person name="Hauser C."/>
            <person name="Ivens A.C."/>
            <person name="Kummerfeld S.K."/>
            <person name="Pereira-Leal J.B."/>
            <person name="Nilsson D."/>
            <person name="Peterson J."/>
            <person name="Salzberg S.L."/>
            <person name="Shallom J."/>
            <person name="Silva J.C."/>
            <person name="Sundaram J."/>
            <person name="Westenberger S."/>
            <person name="White O."/>
            <person name="Melville S.E."/>
            <person name="Donelson J.E."/>
            <person name="Andersson B."/>
            <person name="Stuart K.D."/>
            <person name="Hall N."/>
        </authorList>
    </citation>
    <scope>NUCLEOTIDE SEQUENCE [LARGE SCALE GENOMIC DNA]</scope>
    <source>
        <strain evidence="4 5">927/4 GUTat10.1</strain>
    </source>
</reference>
<feature type="signal peptide" evidence="3">
    <location>
        <begin position="1"/>
        <end position="25"/>
    </location>
</feature>
<name>Q38EG9_TRYB2</name>
<evidence type="ECO:0000313" key="4">
    <source>
        <dbReference type="EMBL" id="EAN76801.1"/>
    </source>
</evidence>
<feature type="chain" id="PRO_5004221933" evidence="3">
    <location>
        <begin position="26"/>
        <end position="285"/>
    </location>
</feature>
<dbReference type="AlphaFoldDB" id="Q38EG9"/>
<feature type="compositionally biased region" description="Polar residues" evidence="2">
    <location>
        <begin position="276"/>
        <end position="285"/>
    </location>
</feature>
<dbReference type="RefSeq" id="XP_827131.1">
    <property type="nucleotide sequence ID" value="XM_822038.1"/>
</dbReference>
<protein>
    <submittedName>
        <fullName evidence="4">Uncharacterized protein</fullName>
    </submittedName>
</protein>
<dbReference type="VEuPathDB" id="TriTrypDB:Tb927.9.7860"/>
<keyword evidence="3" id="KW-0732">Signal</keyword>
<evidence type="ECO:0000256" key="3">
    <source>
        <dbReference type="SAM" id="SignalP"/>
    </source>
</evidence>
<dbReference type="KEGG" id="tbr:Tb09.v1.0460"/>
<proteinExistence type="predicted"/>
<organism evidence="4 5">
    <name type="scientific">Trypanosoma brucei brucei (strain 927/4 GUTat10.1)</name>
    <dbReference type="NCBI Taxonomy" id="185431"/>
    <lineage>
        <taxon>Eukaryota</taxon>
        <taxon>Discoba</taxon>
        <taxon>Euglenozoa</taxon>
        <taxon>Kinetoplastea</taxon>
        <taxon>Metakinetoplastina</taxon>
        <taxon>Trypanosomatida</taxon>
        <taxon>Trypanosomatidae</taxon>
        <taxon>Trypanosoma</taxon>
    </lineage>
</organism>